<evidence type="ECO:0000313" key="3">
    <source>
        <dbReference type="EMBL" id="NIC07514.1"/>
    </source>
</evidence>
<reference evidence="3 4" key="1">
    <citation type="submission" date="2020-03" db="EMBL/GenBank/DDBJ databases">
        <title>Identification of Halomonas strains.</title>
        <authorList>
            <person name="Xiao Z."/>
            <person name="Dong F."/>
            <person name="Wang Z."/>
            <person name="Zhao J.-Y."/>
        </authorList>
    </citation>
    <scope>NUCLEOTIDE SEQUENCE [LARGE SCALE GENOMIC DNA]</scope>
    <source>
        <strain evidence="3 4">DX6</strain>
    </source>
</reference>
<feature type="region of interest" description="Disordered" evidence="1">
    <location>
        <begin position="108"/>
        <end position="135"/>
    </location>
</feature>
<gene>
    <name evidence="3" type="ORF">HBJ55_18970</name>
</gene>
<keyword evidence="2" id="KW-0732">Signal</keyword>
<name>A0ABX0PX38_9GAMM</name>
<feature type="signal peptide" evidence="2">
    <location>
        <begin position="1"/>
        <end position="29"/>
    </location>
</feature>
<evidence type="ECO:0000256" key="1">
    <source>
        <dbReference type="SAM" id="MobiDB-lite"/>
    </source>
</evidence>
<evidence type="ECO:0000256" key="2">
    <source>
        <dbReference type="SAM" id="SignalP"/>
    </source>
</evidence>
<protein>
    <submittedName>
        <fullName evidence="3">Uncharacterized protein</fullName>
    </submittedName>
</protein>
<dbReference type="Proteomes" id="UP001318321">
    <property type="component" value="Unassembled WGS sequence"/>
</dbReference>
<organism evidence="3 4">
    <name type="scientific">Billgrantia bachuensis</name>
    <dbReference type="NCBI Taxonomy" id="2717286"/>
    <lineage>
        <taxon>Bacteria</taxon>
        <taxon>Pseudomonadati</taxon>
        <taxon>Pseudomonadota</taxon>
        <taxon>Gammaproteobacteria</taxon>
        <taxon>Oceanospirillales</taxon>
        <taxon>Halomonadaceae</taxon>
        <taxon>Billgrantia</taxon>
    </lineage>
</organism>
<proteinExistence type="predicted"/>
<dbReference type="EMBL" id="JAAQTO010000053">
    <property type="protein sequence ID" value="NIC07514.1"/>
    <property type="molecule type" value="Genomic_DNA"/>
</dbReference>
<feature type="compositionally biased region" description="Basic and acidic residues" evidence="1">
    <location>
        <begin position="119"/>
        <end position="135"/>
    </location>
</feature>
<dbReference type="RefSeq" id="WP_167118756.1">
    <property type="nucleotide sequence ID" value="NZ_JAAQTO010000053.1"/>
</dbReference>
<keyword evidence="4" id="KW-1185">Reference proteome</keyword>
<feature type="chain" id="PRO_5045971330" evidence="2">
    <location>
        <begin position="30"/>
        <end position="135"/>
    </location>
</feature>
<sequence>MKQSAGADWGRACIMALTAWLVVSVPAWAAPAEPRHVPVSPVWQPVFQPLAWQREHWRQRRRQDPSFVIELPRAFFDPYYNWGHAPTPAVPPRPAPIVPQERGEIWRDDVVGSGSGGRLEVHPEGRILRSRPRGE</sequence>
<evidence type="ECO:0000313" key="4">
    <source>
        <dbReference type="Proteomes" id="UP001318321"/>
    </source>
</evidence>
<comment type="caution">
    <text evidence="3">The sequence shown here is derived from an EMBL/GenBank/DDBJ whole genome shotgun (WGS) entry which is preliminary data.</text>
</comment>
<accession>A0ABX0PX38</accession>